<evidence type="ECO:0000256" key="4">
    <source>
        <dbReference type="PROSITE-ProRule" id="PRU00339"/>
    </source>
</evidence>
<reference evidence="7 8" key="1">
    <citation type="submission" date="2019-01" db="EMBL/GenBank/DDBJ databases">
        <authorList>
            <person name="Sayadi A."/>
        </authorList>
    </citation>
    <scope>NUCLEOTIDE SEQUENCE [LARGE SCALE GENOMIC DNA]</scope>
</reference>
<evidence type="ECO:0000313" key="8">
    <source>
        <dbReference type="Proteomes" id="UP000410492"/>
    </source>
</evidence>
<dbReference type="InterPro" id="IPR011990">
    <property type="entry name" value="TPR-like_helical_dom_sf"/>
</dbReference>
<feature type="repeat" description="TPR" evidence="4">
    <location>
        <begin position="150"/>
        <end position="183"/>
    </location>
</feature>
<accession>A0A653D3H6</accession>
<proteinExistence type="inferred from homology"/>
<dbReference type="Gene3D" id="1.20.5.420">
    <property type="entry name" value="Immunoglobulin FC, subunit C"/>
    <property type="match status" value="1"/>
</dbReference>
<dbReference type="Pfam" id="PF16546">
    <property type="entry name" value="SGTA_dimer"/>
    <property type="match status" value="1"/>
</dbReference>
<dbReference type="OrthoDB" id="2335338at2759"/>
<dbReference type="InterPro" id="IPR013105">
    <property type="entry name" value="TPR_2"/>
</dbReference>
<dbReference type="PANTHER" id="PTHR45831:SF2">
    <property type="entry name" value="LD24721P"/>
    <property type="match status" value="1"/>
</dbReference>
<evidence type="ECO:0000256" key="3">
    <source>
        <dbReference type="ARBA" id="ARBA00022803"/>
    </source>
</evidence>
<feature type="region of interest" description="Disordered" evidence="5">
    <location>
        <begin position="308"/>
        <end position="335"/>
    </location>
</feature>
<dbReference type="SMART" id="SM00028">
    <property type="entry name" value="TPR"/>
    <property type="match status" value="3"/>
</dbReference>
<feature type="compositionally biased region" description="Basic and acidic residues" evidence="5">
    <location>
        <begin position="321"/>
        <end position="335"/>
    </location>
</feature>
<dbReference type="GO" id="GO:0006620">
    <property type="term" value="P:post-translational protein targeting to endoplasmic reticulum membrane"/>
    <property type="evidence" value="ECO:0007669"/>
    <property type="project" value="TreeGrafter"/>
</dbReference>
<dbReference type="InterPro" id="IPR019734">
    <property type="entry name" value="TPR_rpt"/>
</dbReference>
<feature type="repeat" description="TPR" evidence="4">
    <location>
        <begin position="82"/>
        <end position="115"/>
    </location>
</feature>
<dbReference type="AlphaFoldDB" id="A0A653D3H6"/>
<gene>
    <name evidence="7" type="ORF">CALMAC_LOCUS14120</name>
</gene>
<dbReference type="PANTHER" id="PTHR45831">
    <property type="entry name" value="LD24721P"/>
    <property type="match status" value="1"/>
</dbReference>
<dbReference type="InterPro" id="IPR047150">
    <property type="entry name" value="SGT"/>
</dbReference>
<dbReference type="Pfam" id="PF07719">
    <property type="entry name" value="TPR_2"/>
    <property type="match status" value="1"/>
</dbReference>
<dbReference type="PROSITE" id="PS50293">
    <property type="entry name" value="TPR_REGION"/>
    <property type="match status" value="1"/>
</dbReference>
<evidence type="ECO:0000256" key="1">
    <source>
        <dbReference type="ARBA" id="ARBA00008175"/>
    </source>
</evidence>
<dbReference type="EMBL" id="CAACVG010010001">
    <property type="protein sequence ID" value="VEN54718.1"/>
    <property type="molecule type" value="Genomic_DNA"/>
</dbReference>
<evidence type="ECO:0000259" key="6">
    <source>
        <dbReference type="Pfam" id="PF16546"/>
    </source>
</evidence>
<feature type="domain" description="SGTA homodimerisation" evidence="6">
    <location>
        <begin position="7"/>
        <end position="61"/>
    </location>
</feature>
<protein>
    <recommendedName>
        <fullName evidence="6">SGTA homodimerisation domain-containing protein</fullName>
    </recommendedName>
</protein>
<keyword evidence="3 4" id="KW-0802">TPR repeat</keyword>
<evidence type="ECO:0000256" key="5">
    <source>
        <dbReference type="SAM" id="MobiDB-lite"/>
    </source>
</evidence>
<keyword evidence="8" id="KW-1185">Reference proteome</keyword>
<dbReference type="GO" id="GO:0072380">
    <property type="term" value="C:TRC complex"/>
    <property type="evidence" value="ECO:0007669"/>
    <property type="project" value="TreeGrafter"/>
</dbReference>
<dbReference type="GO" id="GO:0016020">
    <property type="term" value="C:membrane"/>
    <property type="evidence" value="ECO:0007669"/>
    <property type="project" value="TreeGrafter"/>
</dbReference>
<dbReference type="GO" id="GO:0060090">
    <property type="term" value="F:molecular adaptor activity"/>
    <property type="evidence" value="ECO:0007669"/>
    <property type="project" value="TreeGrafter"/>
</dbReference>
<comment type="similarity">
    <text evidence="1">Belongs to the SGT family.</text>
</comment>
<dbReference type="Proteomes" id="UP000410492">
    <property type="component" value="Unassembled WGS sequence"/>
</dbReference>
<evidence type="ECO:0000256" key="2">
    <source>
        <dbReference type="ARBA" id="ARBA00022737"/>
    </source>
</evidence>
<keyword evidence="2" id="KW-0677">Repeat</keyword>
<dbReference type="PROSITE" id="PS50005">
    <property type="entry name" value="TPR"/>
    <property type="match status" value="2"/>
</dbReference>
<sequence length="335" mass="38371">MDTAAKKQRLMLSVINFLQDELVNENFLSDERKESVEVAIQCLETAFDIDNEVRKKHENEKVDLLLLFPSTTPVSEENKKVAEECKTKGNNHMKNSEYKEAVAEYTKAINLNPNNAVYYCNRAAAYSRLEKHLDAIDDCKEAIKLDHTYGKAYGRLGIAYCNINKFDDARKALRTALQYDPNNSTYETNLKLAEEKMYANMGTTGNGAPQNFSELMNNPNVVGLCNQMLSNPHIRNLMFIDLLFFLLVDNHQKHKKFRYLYINLLICKKSISKNIESDENVQTLWQAGELIAQRMQNADPSLIEHFREAFHSQNPTPTAPPEEKKPSDPKEKPNS</sequence>
<organism evidence="7 8">
    <name type="scientific">Callosobruchus maculatus</name>
    <name type="common">Southern cowpea weevil</name>
    <name type="synonym">Pulse bruchid</name>
    <dbReference type="NCBI Taxonomy" id="64391"/>
    <lineage>
        <taxon>Eukaryota</taxon>
        <taxon>Metazoa</taxon>
        <taxon>Ecdysozoa</taxon>
        <taxon>Arthropoda</taxon>
        <taxon>Hexapoda</taxon>
        <taxon>Insecta</taxon>
        <taxon>Pterygota</taxon>
        <taxon>Neoptera</taxon>
        <taxon>Endopterygota</taxon>
        <taxon>Coleoptera</taxon>
        <taxon>Polyphaga</taxon>
        <taxon>Cucujiformia</taxon>
        <taxon>Chrysomeloidea</taxon>
        <taxon>Chrysomelidae</taxon>
        <taxon>Bruchinae</taxon>
        <taxon>Bruchini</taxon>
        <taxon>Callosobruchus</taxon>
    </lineage>
</organism>
<dbReference type="SUPFAM" id="SSF48452">
    <property type="entry name" value="TPR-like"/>
    <property type="match status" value="1"/>
</dbReference>
<dbReference type="Gene3D" id="1.25.40.10">
    <property type="entry name" value="Tetratricopeptide repeat domain"/>
    <property type="match status" value="1"/>
</dbReference>
<evidence type="ECO:0000313" key="7">
    <source>
        <dbReference type="EMBL" id="VEN54718.1"/>
    </source>
</evidence>
<dbReference type="InterPro" id="IPR032374">
    <property type="entry name" value="SGTA_dimer"/>
</dbReference>
<name>A0A653D3H6_CALMS</name>
<dbReference type="Pfam" id="PF13414">
    <property type="entry name" value="TPR_11"/>
    <property type="match status" value="1"/>
</dbReference>